<proteinExistence type="inferred from homology"/>
<dbReference type="Pfam" id="PF01044">
    <property type="entry name" value="Vinculin"/>
    <property type="match status" value="1"/>
</dbReference>
<comment type="subcellular location">
    <subcellularLocation>
        <location evidence="1">Cytoplasm</location>
    </subcellularLocation>
</comment>
<dbReference type="InterPro" id="IPR036723">
    <property type="entry name" value="Alpha-catenin/vinculin-like_sf"/>
</dbReference>
<name>A0AAE1EGX6_PETCI</name>
<evidence type="ECO:0000313" key="4">
    <source>
        <dbReference type="EMBL" id="KAK3848786.1"/>
    </source>
</evidence>
<feature type="non-terminal residue" evidence="4">
    <location>
        <position position="1"/>
    </location>
</feature>
<keyword evidence="5" id="KW-1185">Reference proteome</keyword>
<dbReference type="GO" id="GO:0071944">
    <property type="term" value="C:cell periphery"/>
    <property type="evidence" value="ECO:0007669"/>
    <property type="project" value="UniProtKB-ARBA"/>
</dbReference>
<dbReference type="AlphaFoldDB" id="A0AAE1EGX6"/>
<accession>A0AAE1EGX6</accession>
<dbReference type="InterPro" id="IPR006077">
    <property type="entry name" value="Vinculin/catenin"/>
</dbReference>
<evidence type="ECO:0000256" key="1">
    <source>
        <dbReference type="ARBA" id="ARBA00004496"/>
    </source>
</evidence>
<organism evidence="4 5">
    <name type="scientific">Petrolisthes cinctipes</name>
    <name type="common">Flat porcelain crab</name>
    <dbReference type="NCBI Taxonomy" id="88211"/>
    <lineage>
        <taxon>Eukaryota</taxon>
        <taxon>Metazoa</taxon>
        <taxon>Ecdysozoa</taxon>
        <taxon>Arthropoda</taxon>
        <taxon>Crustacea</taxon>
        <taxon>Multicrustacea</taxon>
        <taxon>Malacostraca</taxon>
        <taxon>Eumalacostraca</taxon>
        <taxon>Eucarida</taxon>
        <taxon>Decapoda</taxon>
        <taxon>Pleocyemata</taxon>
        <taxon>Anomura</taxon>
        <taxon>Galatheoidea</taxon>
        <taxon>Porcellanidae</taxon>
        <taxon>Petrolisthes</taxon>
    </lineage>
</organism>
<evidence type="ECO:0000256" key="3">
    <source>
        <dbReference type="ARBA" id="ARBA00022490"/>
    </source>
</evidence>
<keyword evidence="3" id="KW-0963">Cytoplasm</keyword>
<dbReference type="Proteomes" id="UP001286313">
    <property type="component" value="Unassembled WGS sequence"/>
</dbReference>
<reference evidence="4" key="1">
    <citation type="submission" date="2023-10" db="EMBL/GenBank/DDBJ databases">
        <title>Genome assemblies of two species of porcelain crab, Petrolisthes cinctipes and Petrolisthes manimaculis (Anomura: Porcellanidae).</title>
        <authorList>
            <person name="Angst P."/>
        </authorList>
    </citation>
    <scope>NUCLEOTIDE SEQUENCE</scope>
    <source>
        <strain evidence="4">PB745_01</strain>
        <tissue evidence="4">Gill</tissue>
    </source>
</reference>
<sequence>LPNFAQRVDVAVEALSSTPGKDVDENEFIDASHLVYDGVREIRMAVLMNKADDELDPDDVLLDDYHTLEIRSKCKYAP</sequence>
<evidence type="ECO:0000313" key="5">
    <source>
        <dbReference type="Proteomes" id="UP001286313"/>
    </source>
</evidence>
<dbReference type="EMBL" id="JAWQEG010009360">
    <property type="protein sequence ID" value="KAK3848786.1"/>
    <property type="molecule type" value="Genomic_DNA"/>
</dbReference>
<gene>
    <name evidence="4" type="ORF">Pcinc_044440</name>
</gene>
<dbReference type="Gene3D" id="1.20.120.230">
    <property type="entry name" value="Alpha-catenin/vinculin-like"/>
    <property type="match status" value="1"/>
</dbReference>
<dbReference type="GO" id="GO:0007155">
    <property type="term" value="P:cell adhesion"/>
    <property type="evidence" value="ECO:0007669"/>
    <property type="project" value="InterPro"/>
</dbReference>
<evidence type="ECO:0000256" key="2">
    <source>
        <dbReference type="ARBA" id="ARBA00008376"/>
    </source>
</evidence>
<dbReference type="SUPFAM" id="SSF47220">
    <property type="entry name" value="alpha-catenin/vinculin-like"/>
    <property type="match status" value="1"/>
</dbReference>
<dbReference type="GO" id="GO:0051015">
    <property type="term" value="F:actin filament binding"/>
    <property type="evidence" value="ECO:0007669"/>
    <property type="project" value="InterPro"/>
</dbReference>
<comment type="similarity">
    <text evidence="2">Belongs to the vinculin/alpha-catenin family.</text>
</comment>
<dbReference type="GO" id="GO:0005737">
    <property type="term" value="C:cytoplasm"/>
    <property type="evidence" value="ECO:0007669"/>
    <property type="project" value="UniProtKB-SubCell"/>
</dbReference>
<protein>
    <submittedName>
        <fullName evidence="4">Uncharacterized protein</fullName>
    </submittedName>
</protein>
<comment type="caution">
    <text evidence="4">The sequence shown here is derived from an EMBL/GenBank/DDBJ whole genome shotgun (WGS) entry which is preliminary data.</text>
</comment>